<dbReference type="AlphaFoldDB" id="A0A9N8HRQ5"/>
<feature type="transmembrane region" description="Helical" evidence="1">
    <location>
        <begin position="21"/>
        <end position="38"/>
    </location>
</feature>
<keyword evidence="1" id="KW-0812">Transmembrane</keyword>
<organism evidence="2 3">
    <name type="scientific">Seminavis robusta</name>
    <dbReference type="NCBI Taxonomy" id="568900"/>
    <lineage>
        <taxon>Eukaryota</taxon>
        <taxon>Sar</taxon>
        <taxon>Stramenopiles</taxon>
        <taxon>Ochrophyta</taxon>
        <taxon>Bacillariophyta</taxon>
        <taxon>Bacillariophyceae</taxon>
        <taxon>Bacillariophycidae</taxon>
        <taxon>Naviculales</taxon>
        <taxon>Naviculaceae</taxon>
        <taxon>Seminavis</taxon>
    </lineage>
</organism>
<feature type="transmembrane region" description="Helical" evidence="1">
    <location>
        <begin position="104"/>
        <end position="123"/>
    </location>
</feature>
<keyword evidence="3" id="KW-1185">Reference proteome</keyword>
<keyword evidence="1" id="KW-0472">Membrane</keyword>
<comment type="caution">
    <text evidence="2">The sequence shown here is derived from an EMBL/GenBank/DDBJ whole genome shotgun (WGS) entry which is preliminary data.</text>
</comment>
<evidence type="ECO:0000313" key="3">
    <source>
        <dbReference type="Proteomes" id="UP001153069"/>
    </source>
</evidence>
<feature type="transmembrane region" description="Helical" evidence="1">
    <location>
        <begin position="61"/>
        <end position="83"/>
    </location>
</feature>
<feature type="transmembrane region" description="Helical" evidence="1">
    <location>
        <begin position="129"/>
        <end position="154"/>
    </location>
</feature>
<proteinExistence type="predicted"/>
<feature type="transmembrane region" description="Helical" evidence="1">
    <location>
        <begin position="166"/>
        <end position="186"/>
    </location>
</feature>
<dbReference type="Proteomes" id="UP001153069">
    <property type="component" value="Unassembled WGS sequence"/>
</dbReference>
<name>A0A9N8HRQ5_9STRA</name>
<reference evidence="2" key="1">
    <citation type="submission" date="2020-06" db="EMBL/GenBank/DDBJ databases">
        <authorList>
            <consortium name="Plant Systems Biology data submission"/>
        </authorList>
    </citation>
    <scope>NUCLEOTIDE SEQUENCE</scope>
    <source>
        <strain evidence="2">D6</strain>
    </source>
</reference>
<evidence type="ECO:0000256" key="1">
    <source>
        <dbReference type="SAM" id="Phobius"/>
    </source>
</evidence>
<sequence length="193" mass="21769">MQLGMIVQKSKEAKNQPFSKNVYLFAALEAIFSIWYLWNGRFGAVIPPVQDETLLWTIDDLAFNLALVGVALTLGMDFLWALATTTESNPIFRQDLSEADFVNRWYIVEALTIAGICATRYLPTPYSPHVVIETAMCFFLAGFVSFIWYCLYKVKGTSSSERFQDALFKATVVNGLLSFIIFAHIMDTVALSY</sequence>
<gene>
    <name evidence="2" type="ORF">SEMRO_1298_G260590.1</name>
</gene>
<evidence type="ECO:0000313" key="2">
    <source>
        <dbReference type="EMBL" id="CAB9522400.1"/>
    </source>
</evidence>
<keyword evidence="1" id="KW-1133">Transmembrane helix</keyword>
<protein>
    <submittedName>
        <fullName evidence="2">Uncharacterized protein</fullName>
    </submittedName>
</protein>
<accession>A0A9N8HRQ5</accession>
<dbReference type="EMBL" id="CAICTM010001296">
    <property type="protein sequence ID" value="CAB9522400.1"/>
    <property type="molecule type" value="Genomic_DNA"/>
</dbReference>